<evidence type="ECO:0000313" key="4">
    <source>
        <dbReference type="EMBL" id="OWF37488.1"/>
    </source>
</evidence>
<proteinExistence type="predicted"/>
<sequence length="154" mass="16985">MKLVFLICAFASHAWTGSLRVTENRFTWRCGIDICTKGVHYCDDISEPAVCERCNEDVCNRQVPPSQCLQTCHPIEIVSPTRSRSTPAEQPTPGSWAIPVSVTLGVLILVLSISLTIVTVLCCRQRKNPPTAAVQPSTPPENDTSRRVYNDTSL</sequence>
<protein>
    <recommendedName>
        <fullName evidence="6">TNFR-Cys domain-containing protein</fullName>
    </recommendedName>
</protein>
<accession>A0A210PLV9</accession>
<keyword evidence="3" id="KW-0732">Signal</keyword>
<organism evidence="4 5">
    <name type="scientific">Mizuhopecten yessoensis</name>
    <name type="common">Japanese scallop</name>
    <name type="synonym">Patinopecten yessoensis</name>
    <dbReference type="NCBI Taxonomy" id="6573"/>
    <lineage>
        <taxon>Eukaryota</taxon>
        <taxon>Metazoa</taxon>
        <taxon>Spiralia</taxon>
        <taxon>Lophotrochozoa</taxon>
        <taxon>Mollusca</taxon>
        <taxon>Bivalvia</taxon>
        <taxon>Autobranchia</taxon>
        <taxon>Pteriomorphia</taxon>
        <taxon>Pectinida</taxon>
        <taxon>Pectinoidea</taxon>
        <taxon>Pectinidae</taxon>
        <taxon>Mizuhopecten</taxon>
    </lineage>
</organism>
<dbReference type="Proteomes" id="UP000242188">
    <property type="component" value="Unassembled WGS sequence"/>
</dbReference>
<reference evidence="4 5" key="1">
    <citation type="journal article" date="2017" name="Nat. Ecol. Evol.">
        <title>Scallop genome provides insights into evolution of bilaterian karyotype and development.</title>
        <authorList>
            <person name="Wang S."/>
            <person name="Zhang J."/>
            <person name="Jiao W."/>
            <person name="Li J."/>
            <person name="Xun X."/>
            <person name="Sun Y."/>
            <person name="Guo X."/>
            <person name="Huan P."/>
            <person name="Dong B."/>
            <person name="Zhang L."/>
            <person name="Hu X."/>
            <person name="Sun X."/>
            <person name="Wang J."/>
            <person name="Zhao C."/>
            <person name="Wang Y."/>
            <person name="Wang D."/>
            <person name="Huang X."/>
            <person name="Wang R."/>
            <person name="Lv J."/>
            <person name="Li Y."/>
            <person name="Zhang Z."/>
            <person name="Liu B."/>
            <person name="Lu W."/>
            <person name="Hui Y."/>
            <person name="Liang J."/>
            <person name="Zhou Z."/>
            <person name="Hou R."/>
            <person name="Li X."/>
            <person name="Liu Y."/>
            <person name="Li H."/>
            <person name="Ning X."/>
            <person name="Lin Y."/>
            <person name="Zhao L."/>
            <person name="Xing Q."/>
            <person name="Dou J."/>
            <person name="Li Y."/>
            <person name="Mao J."/>
            <person name="Guo H."/>
            <person name="Dou H."/>
            <person name="Li T."/>
            <person name="Mu C."/>
            <person name="Jiang W."/>
            <person name="Fu Q."/>
            <person name="Fu X."/>
            <person name="Miao Y."/>
            <person name="Liu J."/>
            <person name="Yu Q."/>
            <person name="Li R."/>
            <person name="Liao H."/>
            <person name="Li X."/>
            <person name="Kong Y."/>
            <person name="Jiang Z."/>
            <person name="Chourrout D."/>
            <person name="Li R."/>
            <person name="Bao Z."/>
        </authorList>
    </citation>
    <scope>NUCLEOTIDE SEQUENCE [LARGE SCALE GENOMIC DNA]</scope>
    <source>
        <strain evidence="4 5">PY_sf001</strain>
    </source>
</reference>
<name>A0A210PLV9_MIZYE</name>
<dbReference type="AlphaFoldDB" id="A0A210PLV9"/>
<gene>
    <name evidence="4" type="ORF">KP79_PYT06078</name>
</gene>
<evidence type="ECO:0000256" key="2">
    <source>
        <dbReference type="SAM" id="Phobius"/>
    </source>
</evidence>
<keyword evidence="2" id="KW-0472">Membrane</keyword>
<dbReference type="EMBL" id="NEDP02005588">
    <property type="protein sequence ID" value="OWF37488.1"/>
    <property type="molecule type" value="Genomic_DNA"/>
</dbReference>
<feature type="compositionally biased region" description="Basic and acidic residues" evidence="1">
    <location>
        <begin position="143"/>
        <end position="154"/>
    </location>
</feature>
<keyword evidence="5" id="KW-1185">Reference proteome</keyword>
<evidence type="ECO:0000256" key="1">
    <source>
        <dbReference type="SAM" id="MobiDB-lite"/>
    </source>
</evidence>
<evidence type="ECO:0000256" key="3">
    <source>
        <dbReference type="SAM" id="SignalP"/>
    </source>
</evidence>
<evidence type="ECO:0008006" key="6">
    <source>
        <dbReference type="Google" id="ProtNLM"/>
    </source>
</evidence>
<feature type="signal peptide" evidence="3">
    <location>
        <begin position="1"/>
        <end position="16"/>
    </location>
</feature>
<keyword evidence="2" id="KW-1133">Transmembrane helix</keyword>
<feature type="region of interest" description="Disordered" evidence="1">
    <location>
        <begin position="129"/>
        <end position="154"/>
    </location>
</feature>
<feature type="chain" id="PRO_5012058100" description="TNFR-Cys domain-containing protein" evidence="3">
    <location>
        <begin position="17"/>
        <end position="154"/>
    </location>
</feature>
<comment type="caution">
    <text evidence="4">The sequence shown here is derived from an EMBL/GenBank/DDBJ whole genome shotgun (WGS) entry which is preliminary data.</text>
</comment>
<feature type="transmembrane region" description="Helical" evidence="2">
    <location>
        <begin position="96"/>
        <end position="121"/>
    </location>
</feature>
<keyword evidence="2" id="KW-0812">Transmembrane</keyword>
<evidence type="ECO:0000313" key="5">
    <source>
        <dbReference type="Proteomes" id="UP000242188"/>
    </source>
</evidence>